<accession>A0A4R8S3N9</accession>
<feature type="transmembrane region" description="Helical" evidence="1">
    <location>
        <begin position="15"/>
        <end position="35"/>
    </location>
</feature>
<protein>
    <submittedName>
        <fullName evidence="2">Uncharacterized protein</fullName>
    </submittedName>
</protein>
<comment type="caution">
    <text evidence="2">The sequence shown here is derived from an EMBL/GenBank/DDBJ whole genome shotgun (WGS) entry which is preliminary data.</text>
</comment>
<keyword evidence="1" id="KW-0472">Membrane</keyword>
<proteinExistence type="predicted"/>
<gene>
    <name evidence="2" type="ORF">DE4585_00757</name>
</gene>
<evidence type="ECO:0000313" key="2">
    <source>
        <dbReference type="EMBL" id="TDZ85439.1"/>
    </source>
</evidence>
<evidence type="ECO:0000313" key="3">
    <source>
        <dbReference type="Proteomes" id="UP000295117"/>
    </source>
</evidence>
<dbReference type="EMBL" id="PECH01000004">
    <property type="protein sequence ID" value="TDZ85439.1"/>
    <property type="molecule type" value="Genomic_DNA"/>
</dbReference>
<dbReference type="RefSeq" id="WP_237161152.1">
    <property type="nucleotide sequence ID" value="NZ_PECG01000005.1"/>
</dbReference>
<dbReference type="Proteomes" id="UP000295117">
    <property type="component" value="Unassembled WGS sequence"/>
</dbReference>
<keyword evidence="1" id="KW-0812">Transmembrane</keyword>
<keyword evidence="1" id="KW-1133">Transmembrane helix</keyword>
<organism evidence="2 3">
    <name type="scientific">Mycobacteroides salmoniphilum</name>
    <dbReference type="NCBI Taxonomy" id="404941"/>
    <lineage>
        <taxon>Bacteria</taxon>
        <taxon>Bacillati</taxon>
        <taxon>Actinomycetota</taxon>
        <taxon>Actinomycetes</taxon>
        <taxon>Mycobacteriales</taxon>
        <taxon>Mycobacteriaceae</taxon>
        <taxon>Mycobacteroides</taxon>
    </lineage>
</organism>
<sequence length="71" mass="7975">MVSSTTGLFSFRGRVATAIFVIAIGLFGLWAYFQYRDPEQFWLALFPLALGPLGIRDAVKRKRAGFFDGNE</sequence>
<reference evidence="2 3" key="1">
    <citation type="journal article" date="2019" name="Sci. Rep.">
        <title>Extended insight into the Mycobacterium chelonae-abscessus complex through whole genome sequencing of Mycobacterium salmoniphilum outbreak and Mycobacterium salmoniphilum-like strains.</title>
        <authorList>
            <person name="Behra P.R.K."/>
            <person name="Das S."/>
            <person name="Pettersson B.M.F."/>
            <person name="Shirreff L."/>
            <person name="DuCote T."/>
            <person name="Jacobsson K.G."/>
            <person name="Ennis D.G."/>
            <person name="Kirsebom L.A."/>
        </authorList>
    </citation>
    <scope>NUCLEOTIDE SEQUENCE [LARGE SCALE GENOMIC DNA]</scope>
    <source>
        <strain evidence="2 3">DE 4585</strain>
    </source>
</reference>
<evidence type="ECO:0000256" key="1">
    <source>
        <dbReference type="SAM" id="Phobius"/>
    </source>
</evidence>
<name>A0A4R8S3N9_9MYCO</name>
<dbReference type="AlphaFoldDB" id="A0A4R8S3N9"/>